<keyword evidence="3" id="KW-1185">Reference proteome</keyword>
<dbReference type="SUPFAM" id="SSF51120">
    <property type="entry name" value="beta-Roll"/>
    <property type="match status" value="1"/>
</dbReference>
<dbReference type="EMBL" id="BLAE01000025">
    <property type="protein sequence ID" value="GES10848.1"/>
    <property type="molecule type" value="Genomic_DNA"/>
</dbReference>
<proteinExistence type="predicted"/>
<dbReference type="PROSITE" id="PS00330">
    <property type="entry name" value="HEMOLYSIN_CALCIUM"/>
    <property type="match status" value="1"/>
</dbReference>
<evidence type="ECO:0000313" key="3">
    <source>
        <dbReference type="Proteomes" id="UP000331127"/>
    </source>
</evidence>
<organism evidence="2 3">
    <name type="scientific">Acrocarpospora macrocephala</name>
    <dbReference type="NCBI Taxonomy" id="150177"/>
    <lineage>
        <taxon>Bacteria</taxon>
        <taxon>Bacillati</taxon>
        <taxon>Actinomycetota</taxon>
        <taxon>Actinomycetes</taxon>
        <taxon>Streptosporangiales</taxon>
        <taxon>Streptosporangiaceae</taxon>
        <taxon>Acrocarpospora</taxon>
    </lineage>
</organism>
<keyword evidence="1" id="KW-0732">Signal</keyword>
<dbReference type="AlphaFoldDB" id="A0A5M3WXH9"/>
<dbReference type="Pfam" id="PF00353">
    <property type="entry name" value="HemolysinCabind"/>
    <property type="match status" value="1"/>
</dbReference>
<dbReference type="GO" id="GO:0005509">
    <property type="term" value="F:calcium ion binding"/>
    <property type="evidence" value="ECO:0007669"/>
    <property type="project" value="InterPro"/>
</dbReference>
<name>A0A5M3WXH9_9ACTN</name>
<feature type="signal peptide" evidence="1">
    <location>
        <begin position="1"/>
        <end position="32"/>
    </location>
</feature>
<reference evidence="2 3" key="1">
    <citation type="submission" date="2019-10" db="EMBL/GenBank/DDBJ databases">
        <title>Whole genome shotgun sequence of Acrocarpospora macrocephala NBRC 16266.</title>
        <authorList>
            <person name="Ichikawa N."/>
            <person name="Kimura A."/>
            <person name="Kitahashi Y."/>
            <person name="Komaki H."/>
            <person name="Oguchi A."/>
        </authorList>
    </citation>
    <scope>NUCLEOTIDE SEQUENCE [LARGE SCALE GENOMIC DNA]</scope>
    <source>
        <strain evidence="2 3">NBRC 16266</strain>
    </source>
</reference>
<gene>
    <name evidence="2" type="ORF">Amac_044450</name>
</gene>
<protein>
    <recommendedName>
        <fullName evidence="4">Calcium-binding protein</fullName>
    </recommendedName>
</protein>
<dbReference type="RefSeq" id="WP_155356262.1">
    <property type="nucleotide sequence ID" value="NZ_BAAAHL010000056.1"/>
</dbReference>
<dbReference type="InterPro" id="IPR001343">
    <property type="entry name" value="Hemolysn_Ca-bd"/>
</dbReference>
<dbReference type="Proteomes" id="UP000331127">
    <property type="component" value="Unassembled WGS sequence"/>
</dbReference>
<evidence type="ECO:0008006" key="4">
    <source>
        <dbReference type="Google" id="ProtNLM"/>
    </source>
</evidence>
<dbReference type="Gene3D" id="2.150.10.10">
    <property type="entry name" value="Serralysin-like metalloprotease, C-terminal"/>
    <property type="match status" value="1"/>
</dbReference>
<accession>A0A5M3WXH9</accession>
<feature type="chain" id="PRO_5024361373" description="Calcium-binding protein" evidence="1">
    <location>
        <begin position="33"/>
        <end position="184"/>
    </location>
</feature>
<dbReference type="OrthoDB" id="3539959at2"/>
<evidence type="ECO:0000313" key="2">
    <source>
        <dbReference type="EMBL" id="GES10848.1"/>
    </source>
</evidence>
<sequence>MNISMSAKRALALSVGLLALPLTVLSATPAHATTGVSLAGGGKLIVSASDVDNDVTVSVDGRFIVVRNSKDNLTANSGCVKLDANTVRCPGEGITNLQISTGNGSDRVANETALPSKVFLNGSVDIFFGGSARDTVFGDDGTDFIFGNGGSDILVGGAGNDSANGNDGTDFCSAESETNCEGDA</sequence>
<comment type="caution">
    <text evidence="2">The sequence shown here is derived from an EMBL/GenBank/DDBJ whole genome shotgun (WGS) entry which is preliminary data.</text>
</comment>
<dbReference type="InterPro" id="IPR018511">
    <property type="entry name" value="Hemolysin-typ_Ca-bd_CS"/>
</dbReference>
<evidence type="ECO:0000256" key="1">
    <source>
        <dbReference type="SAM" id="SignalP"/>
    </source>
</evidence>
<dbReference type="InterPro" id="IPR011049">
    <property type="entry name" value="Serralysin-like_metalloprot_C"/>
</dbReference>